<feature type="domain" description="CCHC-type" evidence="7">
    <location>
        <begin position="464"/>
        <end position="479"/>
    </location>
</feature>
<feature type="compositionally biased region" description="Polar residues" evidence="6">
    <location>
        <begin position="353"/>
        <end position="366"/>
    </location>
</feature>
<keyword evidence="2" id="KW-0677">Repeat</keyword>
<feature type="compositionally biased region" description="Basic and acidic residues" evidence="6">
    <location>
        <begin position="265"/>
        <end position="287"/>
    </location>
</feature>
<evidence type="ECO:0000256" key="5">
    <source>
        <dbReference type="PROSITE-ProRule" id="PRU00047"/>
    </source>
</evidence>
<feature type="compositionally biased region" description="Acidic residues" evidence="6">
    <location>
        <begin position="104"/>
        <end position="113"/>
    </location>
</feature>
<keyword evidence="3 5" id="KW-0863">Zinc-finger</keyword>
<feature type="compositionally biased region" description="Basic residues" evidence="6">
    <location>
        <begin position="224"/>
        <end position="236"/>
    </location>
</feature>
<feature type="region of interest" description="Disordered" evidence="6">
    <location>
        <begin position="61"/>
        <end position="158"/>
    </location>
</feature>
<sequence length="610" mass="69882">MTRFARAKGSKASNEKLPEKPTSWSIMKQQLLEKTNSVEDKRKYLEVKNQRNASYQKFLAEKEEEESKNVKWADFPGANLTKSNKKKAGVKKKKSKPILSSEASFDESDDEEFNELKAKIDKALEEQEANSESDAPEEHSSKNEVKPPEVATRKVKAKKLKIVSYKESKVILKKDQDAKAIEHEKKSKITGSKNTGNNKNAQKSTESENNLSELDLKKKEKKLERRRKQVEKKKAVKLQMKAEKMNKKDGDKKEELNQESTNKPDPSEEELKKMEKKKEKKLKQLERRKLKKKLLKEQKAAEQKLAENDVDKRQNRCETDVPLITSNLEPKLKNNFNKGNKGIEKINKEHKSNQGNYNKKTFTSNNEEPHEQDSRPKKRKDKSSDKEPQRKKPYLPDKMWINGEQVEIGYVDGFPIMKKDSERLKQLKKEMIMKGLPGTEIKAALKLERRRAEKALAREKKKVCFNCRKSGHNLSECPELGKDQLVATTGSGICFKCGSTEHSHLDCKVVKGQSFNYAQCFICNEQGHIARQCPDNPKGLYPKGGGCNVCGDVSHLKKDCPSYQEQQQKQNDTFKLGTLGTSNPDADDYDSTHKVQNVNNNNRPNKIIKF</sequence>
<feature type="compositionally biased region" description="Basic and acidic residues" evidence="6">
    <location>
        <begin position="240"/>
        <end position="256"/>
    </location>
</feature>
<dbReference type="InterPro" id="IPR001878">
    <property type="entry name" value="Znf_CCHC"/>
</dbReference>
<organism evidence="8 9">
    <name type="scientific">Acanthoscelides obtectus</name>
    <name type="common">Bean weevil</name>
    <name type="synonym">Bruchus obtectus</name>
    <dbReference type="NCBI Taxonomy" id="200917"/>
    <lineage>
        <taxon>Eukaryota</taxon>
        <taxon>Metazoa</taxon>
        <taxon>Ecdysozoa</taxon>
        <taxon>Arthropoda</taxon>
        <taxon>Hexapoda</taxon>
        <taxon>Insecta</taxon>
        <taxon>Pterygota</taxon>
        <taxon>Neoptera</taxon>
        <taxon>Endopterygota</taxon>
        <taxon>Coleoptera</taxon>
        <taxon>Polyphaga</taxon>
        <taxon>Cucujiformia</taxon>
        <taxon>Chrysomeloidea</taxon>
        <taxon>Chrysomelidae</taxon>
        <taxon>Bruchinae</taxon>
        <taxon>Bruchini</taxon>
        <taxon>Acanthoscelides</taxon>
    </lineage>
</organism>
<evidence type="ECO:0000256" key="6">
    <source>
        <dbReference type="SAM" id="MobiDB-lite"/>
    </source>
</evidence>
<feature type="compositionally biased region" description="Basic and acidic residues" evidence="6">
    <location>
        <begin position="214"/>
        <end position="223"/>
    </location>
</feature>
<feature type="compositionally biased region" description="Polar residues" evidence="6">
    <location>
        <begin position="189"/>
        <end position="212"/>
    </location>
</feature>
<evidence type="ECO:0000256" key="4">
    <source>
        <dbReference type="ARBA" id="ARBA00022833"/>
    </source>
</evidence>
<evidence type="ECO:0000256" key="2">
    <source>
        <dbReference type="ARBA" id="ARBA00022737"/>
    </source>
</evidence>
<dbReference type="PROSITE" id="PS50158">
    <property type="entry name" value="ZF_CCHC"/>
    <property type="match status" value="3"/>
</dbReference>
<dbReference type="PANTHER" id="PTHR46242">
    <property type="entry name" value="ZINC FINGER CCHC DOMAIN-CONTAINING PROTEIN 9 ZCCHC9"/>
    <property type="match status" value="1"/>
</dbReference>
<dbReference type="Gene3D" id="4.10.60.10">
    <property type="entry name" value="Zinc finger, CCHC-type"/>
    <property type="match status" value="2"/>
</dbReference>
<feature type="compositionally biased region" description="Basic and acidic residues" evidence="6">
    <location>
        <begin position="114"/>
        <end position="125"/>
    </location>
</feature>
<dbReference type="GO" id="GO:0008270">
    <property type="term" value="F:zinc ion binding"/>
    <property type="evidence" value="ECO:0007669"/>
    <property type="project" value="UniProtKB-KW"/>
</dbReference>
<dbReference type="FunFam" id="4.10.60.10:FF:000091">
    <property type="entry name" value="Zinc finger CCHC-type-containing 9"/>
    <property type="match status" value="1"/>
</dbReference>
<feature type="compositionally biased region" description="Basic and acidic residues" evidence="6">
    <location>
        <begin position="172"/>
        <end position="187"/>
    </location>
</feature>
<dbReference type="InterPro" id="IPR042246">
    <property type="entry name" value="ZCCHC9"/>
</dbReference>
<dbReference type="InterPro" id="IPR036875">
    <property type="entry name" value="Znf_CCHC_sf"/>
</dbReference>
<gene>
    <name evidence="8" type="ORF">ACAOBT_LOCUS22496</name>
</gene>
<dbReference type="Pfam" id="PF00098">
    <property type="entry name" value="zf-CCHC"/>
    <property type="match status" value="1"/>
</dbReference>
<evidence type="ECO:0000259" key="7">
    <source>
        <dbReference type="PROSITE" id="PS50158"/>
    </source>
</evidence>
<proteinExistence type="predicted"/>
<dbReference type="SUPFAM" id="SSF57756">
    <property type="entry name" value="Retrovirus zinc finger-like domains"/>
    <property type="match status" value="2"/>
</dbReference>
<feature type="domain" description="CCHC-type" evidence="7">
    <location>
        <begin position="520"/>
        <end position="535"/>
    </location>
</feature>
<feature type="compositionally biased region" description="Basic and acidic residues" evidence="6">
    <location>
        <begin position="341"/>
        <end position="352"/>
    </location>
</feature>
<keyword evidence="4" id="KW-0862">Zinc</keyword>
<name>A0A9P0PQK8_ACAOB</name>
<feature type="region of interest" description="Disordered" evidence="6">
    <location>
        <begin position="1"/>
        <end position="22"/>
    </location>
</feature>
<keyword evidence="1" id="KW-0479">Metal-binding</keyword>
<evidence type="ECO:0000313" key="9">
    <source>
        <dbReference type="Proteomes" id="UP001152888"/>
    </source>
</evidence>
<accession>A0A9P0PQK8</accession>
<dbReference type="EMBL" id="CAKOFQ010007222">
    <property type="protein sequence ID" value="CAH1995249.1"/>
    <property type="molecule type" value="Genomic_DNA"/>
</dbReference>
<feature type="domain" description="CCHC-type" evidence="7">
    <location>
        <begin position="547"/>
        <end position="562"/>
    </location>
</feature>
<dbReference type="GO" id="GO:0005730">
    <property type="term" value="C:nucleolus"/>
    <property type="evidence" value="ECO:0007669"/>
    <property type="project" value="TreeGrafter"/>
</dbReference>
<dbReference type="AlphaFoldDB" id="A0A9P0PQK8"/>
<feature type="compositionally biased region" description="Basic and acidic residues" evidence="6">
    <location>
        <begin position="295"/>
        <end position="319"/>
    </location>
</feature>
<keyword evidence="9" id="KW-1185">Reference proteome</keyword>
<evidence type="ECO:0000313" key="8">
    <source>
        <dbReference type="EMBL" id="CAH1995249.1"/>
    </source>
</evidence>
<dbReference type="GO" id="GO:0003676">
    <property type="term" value="F:nucleic acid binding"/>
    <property type="evidence" value="ECO:0007669"/>
    <property type="project" value="InterPro"/>
</dbReference>
<dbReference type="PANTHER" id="PTHR46242:SF1">
    <property type="entry name" value="ZINC FINGER CCHC DOMAIN-CONTAINING PROTEIN 9"/>
    <property type="match status" value="1"/>
</dbReference>
<evidence type="ECO:0000256" key="3">
    <source>
        <dbReference type="ARBA" id="ARBA00022771"/>
    </source>
</evidence>
<feature type="compositionally biased region" description="Basic and acidic residues" evidence="6">
    <location>
        <begin position="61"/>
        <end position="71"/>
    </location>
</feature>
<dbReference type="SMART" id="SM00343">
    <property type="entry name" value="ZnF_C2HC"/>
    <property type="match status" value="4"/>
</dbReference>
<feature type="compositionally biased region" description="Basic and acidic residues" evidence="6">
    <location>
        <begin position="136"/>
        <end position="147"/>
    </location>
</feature>
<feature type="compositionally biased region" description="Acidic residues" evidence="6">
    <location>
        <begin position="126"/>
        <end position="135"/>
    </location>
</feature>
<dbReference type="Proteomes" id="UP001152888">
    <property type="component" value="Unassembled WGS sequence"/>
</dbReference>
<evidence type="ECO:0000256" key="1">
    <source>
        <dbReference type="ARBA" id="ARBA00022723"/>
    </source>
</evidence>
<reference evidence="8" key="1">
    <citation type="submission" date="2022-03" db="EMBL/GenBank/DDBJ databases">
        <authorList>
            <person name="Sayadi A."/>
        </authorList>
    </citation>
    <scope>NUCLEOTIDE SEQUENCE</scope>
</reference>
<dbReference type="OrthoDB" id="3863715at2759"/>
<feature type="compositionally biased region" description="Basic residues" evidence="6">
    <location>
        <begin position="83"/>
        <end position="96"/>
    </location>
</feature>
<protein>
    <recommendedName>
        <fullName evidence="7">CCHC-type domain-containing protein</fullName>
    </recommendedName>
</protein>
<comment type="caution">
    <text evidence="8">The sequence shown here is derived from an EMBL/GenBank/DDBJ whole genome shotgun (WGS) entry which is preliminary data.</text>
</comment>
<feature type="region of interest" description="Disordered" evidence="6">
    <location>
        <begin position="172"/>
        <end position="397"/>
    </location>
</feature>